<proteinExistence type="inferred from homology"/>
<name>A0A8J2KRA4_9HEXA</name>
<keyword evidence="4" id="KW-0325">Glycoprotein</keyword>
<dbReference type="GO" id="GO:0008237">
    <property type="term" value="F:metallopeptidase activity"/>
    <property type="evidence" value="ECO:0007669"/>
    <property type="project" value="InterPro"/>
</dbReference>
<evidence type="ECO:0000256" key="1">
    <source>
        <dbReference type="ARBA" id="ARBA00008139"/>
    </source>
</evidence>
<feature type="disulfide bond" evidence="5">
    <location>
        <begin position="168"/>
        <end position="175"/>
    </location>
</feature>
<gene>
    <name evidence="7" type="ORF">AFUS01_LOCUS30333</name>
</gene>
<dbReference type="OrthoDB" id="10029630at2759"/>
<evidence type="ECO:0000313" key="7">
    <source>
        <dbReference type="EMBL" id="CAG7819915.1"/>
    </source>
</evidence>
<comment type="caution">
    <text evidence="6">Lacks conserved residue(s) required for the propagation of feature annotation.</text>
</comment>
<dbReference type="PANTHER" id="PTHR10514">
    <property type="entry name" value="ANGIOTENSIN-CONVERTING ENZYME"/>
    <property type="match status" value="1"/>
</dbReference>
<dbReference type="GO" id="GO:0005886">
    <property type="term" value="C:plasma membrane"/>
    <property type="evidence" value="ECO:0007669"/>
    <property type="project" value="TreeGrafter"/>
</dbReference>
<evidence type="ECO:0000256" key="2">
    <source>
        <dbReference type="ARBA" id="ARBA00022729"/>
    </source>
</evidence>
<dbReference type="InterPro" id="IPR001548">
    <property type="entry name" value="Peptidase_M2"/>
</dbReference>
<feature type="non-terminal residue" evidence="7">
    <location>
        <position position="1"/>
    </location>
</feature>
<dbReference type="PANTHER" id="PTHR10514:SF27">
    <property type="entry name" value="ANGIOTENSIN-CONVERTING ENZYME"/>
    <property type="match status" value="1"/>
</dbReference>
<sequence>GFSEPWPVALEKITGNPRMTIGSLINYFQPLFEYIDLELKKEGEIVGFGPDFGEVHAKVYIADSYEKKASGHCNKASVTEFEYNIDLLNQTKEDAAAEASIEWSNFELQEYEDTIQHFNFSTFEDKDLQRQLKFLSAIGTSALNEQDLQRYNQVLSEMSKIYGTGKICPFKKQNCNLTTEGLYLEPGT</sequence>
<evidence type="ECO:0000256" key="6">
    <source>
        <dbReference type="PROSITE-ProRule" id="PRU01355"/>
    </source>
</evidence>
<keyword evidence="8" id="KW-1185">Reference proteome</keyword>
<dbReference type="AlphaFoldDB" id="A0A8J2KRA4"/>
<keyword evidence="3 5" id="KW-1015">Disulfide bond</keyword>
<protein>
    <submittedName>
        <fullName evidence="7">Uncharacterized protein</fullName>
    </submittedName>
</protein>
<comment type="caution">
    <text evidence="7">The sequence shown here is derived from an EMBL/GenBank/DDBJ whole genome shotgun (WGS) entry which is preliminary data.</text>
</comment>
<evidence type="ECO:0000256" key="5">
    <source>
        <dbReference type="PIRSR" id="PIRSR601548-4"/>
    </source>
</evidence>
<dbReference type="GO" id="GO:0006508">
    <property type="term" value="P:proteolysis"/>
    <property type="evidence" value="ECO:0007669"/>
    <property type="project" value="InterPro"/>
</dbReference>
<dbReference type="EMBL" id="CAJVCH010463147">
    <property type="protein sequence ID" value="CAG7819915.1"/>
    <property type="molecule type" value="Genomic_DNA"/>
</dbReference>
<accession>A0A8J2KRA4</accession>
<organism evidence="7 8">
    <name type="scientific">Allacma fusca</name>
    <dbReference type="NCBI Taxonomy" id="39272"/>
    <lineage>
        <taxon>Eukaryota</taxon>
        <taxon>Metazoa</taxon>
        <taxon>Ecdysozoa</taxon>
        <taxon>Arthropoda</taxon>
        <taxon>Hexapoda</taxon>
        <taxon>Collembola</taxon>
        <taxon>Symphypleona</taxon>
        <taxon>Sminthuridae</taxon>
        <taxon>Allacma</taxon>
    </lineage>
</organism>
<comment type="similarity">
    <text evidence="1 6">Belongs to the peptidase M2 family.</text>
</comment>
<dbReference type="Proteomes" id="UP000708208">
    <property type="component" value="Unassembled WGS sequence"/>
</dbReference>
<evidence type="ECO:0000256" key="4">
    <source>
        <dbReference type="ARBA" id="ARBA00023180"/>
    </source>
</evidence>
<dbReference type="PROSITE" id="PS52011">
    <property type="entry name" value="PEPTIDASE_M2"/>
    <property type="match status" value="2"/>
</dbReference>
<reference evidence="7" key="1">
    <citation type="submission" date="2021-06" db="EMBL/GenBank/DDBJ databases">
        <authorList>
            <person name="Hodson N. C."/>
            <person name="Mongue J. A."/>
            <person name="Jaron S. K."/>
        </authorList>
    </citation>
    <scope>NUCLEOTIDE SEQUENCE</scope>
</reference>
<keyword evidence="2" id="KW-0732">Signal</keyword>
<dbReference type="GO" id="GO:0008241">
    <property type="term" value="F:peptidyl-dipeptidase activity"/>
    <property type="evidence" value="ECO:0007669"/>
    <property type="project" value="InterPro"/>
</dbReference>
<evidence type="ECO:0000256" key="3">
    <source>
        <dbReference type="ARBA" id="ARBA00023157"/>
    </source>
</evidence>
<evidence type="ECO:0000313" key="8">
    <source>
        <dbReference type="Proteomes" id="UP000708208"/>
    </source>
</evidence>
<dbReference type="Pfam" id="PF01401">
    <property type="entry name" value="Peptidase_M2"/>
    <property type="match status" value="2"/>
</dbReference>